<evidence type="ECO:0000313" key="2">
    <source>
        <dbReference type="Proteomes" id="UP000503505"/>
    </source>
</evidence>
<reference evidence="1 2" key="1">
    <citation type="submission" date="2019-09" db="EMBL/GenBank/DDBJ databases">
        <title>Non-baumannii Acinetobacter spp. carrying blaNDM-1 isolated in China.</title>
        <authorList>
            <person name="Cui C."/>
            <person name="Chen C."/>
            <person name="Sun J."/>
            <person name="Liu Y."/>
        </authorList>
    </citation>
    <scope>NUCLEOTIDE SEQUENCE [LARGE SCALE GENOMIC DNA]</scope>
    <source>
        <strain evidence="1 2">HZE23-1</strain>
    </source>
</reference>
<gene>
    <name evidence="1" type="ORF">FSC10_01670</name>
</gene>
<evidence type="ECO:0000313" key="1">
    <source>
        <dbReference type="EMBL" id="QIC66155.1"/>
    </source>
</evidence>
<name>A0A1P8PN62_9GAMM</name>
<dbReference type="GeneID" id="58161936"/>
<accession>A0A1P8PN62</accession>
<dbReference type="AlphaFoldDB" id="A0A1P8PN62"/>
<protein>
    <submittedName>
        <fullName evidence="1">Uncharacterized protein</fullName>
    </submittedName>
</protein>
<dbReference type="RefSeq" id="WP_004810034.1">
    <property type="nucleotide sequence ID" value="NZ_CAURJC010000003.1"/>
</dbReference>
<proteinExistence type="predicted"/>
<dbReference type="EMBL" id="CP044463">
    <property type="protein sequence ID" value="QIC66155.1"/>
    <property type="molecule type" value="Genomic_DNA"/>
</dbReference>
<organism evidence="1 2">
    <name type="scientific">Acinetobacter schindleri</name>
    <dbReference type="NCBI Taxonomy" id="108981"/>
    <lineage>
        <taxon>Bacteria</taxon>
        <taxon>Pseudomonadati</taxon>
        <taxon>Pseudomonadota</taxon>
        <taxon>Gammaproteobacteria</taxon>
        <taxon>Moraxellales</taxon>
        <taxon>Moraxellaceae</taxon>
        <taxon>Acinetobacter</taxon>
    </lineage>
</organism>
<sequence>MKFATFKTGILSLSILFTAQFSNAVVAHPELVNNPAALTAAASKPAVTVTKSSPIVKAIQQQKTEKSLHPEENLKVLTAIKVRPSQNFFADQNQSFTRFLQNFFFSSNS</sequence>
<dbReference type="KEGG" id="asj:AsACE_CH02613"/>
<dbReference type="Proteomes" id="UP000503505">
    <property type="component" value="Chromosome"/>
</dbReference>